<dbReference type="InterPro" id="IPR010605">
    <property type="entry name" value="DUF1191"/>
</dbReference>
<keyword evidence="1" id="KW-0472">Membrane</keyword>
<gene>
    <name evidence="3" type="ORF">RIF29_04651</name>
</gene>
<dbReference type="GO" id="GO:0016020">
    <property type="term" value="C:membrane"/>
    <property type="evidence" value="ECO:0007669"/>
    <property type="project" value="TreeGrafter"/>
</dbReference>
<evidence type="ECO:0000313" key="4">
    <source>
        <dbReference type="Proteomes" id="UP001372338"/>
    </source>
</evidence>
<keyword evidence="1" id="KW-1133">Transmembrane helix</keyword>
<dbReference type="PANTHER" id="PTHR33512">
    <property type="entry name" value="PROTEIN, PUTATIVE (DUF1191)-RELATED"/>
    <property type="match status" value="1"/>
</dbReference>
<dbReference type="AlphaFoldDB" id="A0AAN9J2N1"/>
<reference evidence="3 4" key="1">
    <citation type="submission" date="2024-01" db="EMBL/GenBank/DDBJ databases">
        <title>The genomes of 5 underutilized Papilionoideae crops provide insights into root nodulation and disease resistanc.</title>
        <authorList>
            <person name="Yuan L."/>
        </authorList>
    </citation>
    <scope>NUCLEOTIDE SEQUENCE [LARGE SCALE GENOMIC DNA]</scope>
    <source>
        <strain evidence="3">ZHUSHIDOU_FW_LH</strain>
        <tissue evidence="3">Leaf</tissue>
    </source>
</reference>
<evidence type="ECO:0000256" key="2">
    <source>
        <dbReference type="SAM" id="SignalP"/>
    </source>
</evidence>
<feature type="transmembrane region" description="Helical" evidence="1">
    <location>
        <begin position="243"/>
        <end position="265"/>
    </location>
</feature>
<sequence>MRVRTIFLVLFSLQLILASLQFSSSQLLHDSGISSSALDAILQDYAFKAFYMPKTGVPYDAKLPKNLTGVSVSAMRLRSGSLRNRGVQSYKEFQIPVGVVEEPYVERLVLVYHNLGNWSEFFYPLPGYTYLAPVLGLLAYSGADLSASELPELDIRASDKPISIEFSNVKSVPSGSVAKCLYFDLQGSVQFDVLSRGNVCSTFRQGHFSIVVESTAPSPAPSPEPVAVVPVVKESGGNKKSKVWIIVVSVVGGCLLLFILGLLVARVRRTKKGMKIQQLEWAADSNETLQMTSIGGTKAPLAVGTRTRPTIENDYIP</sequence>
<accession>A0AAN9J2N1</accession>
<comment type="caution">
    <text evidence="3">The sequence shown here is derived from an EMBL/GenBank/DDBJ whole genome shotgun (WGS) entry which is preliminary data.</text>
</comment>
<dbReference type="PANTHER" id="PTHR33512:SF10">
    <property type="entry name" value="PLANT_F17O14-7 PROTEIN"/>
    <property type="match status" value="1"/>
</dbReference>
<keyword evidence="1" id="KW-0812">Transmembrane</keyword>
<dbReference type="Pfam" id="PF06697">
    <property type="entry name" value="DUF1191"/>
    <property type="match status" value="1"/>
</dbReference>
<dbReference type="Proteomes" id="UP001372338">
    <property type="component" value="Unassembled WGS sequence"/>
</dbReference>
<feature type="signal peptide" evidence="2">
    <location>
        <begin position="1"/>
        <end position="18"/>
    </location>
</feature>
<evidence type="ECO:0000256" key="1">
    <source>
        <dbReference type="SAM" id="Phobius"/>
    </source>
</evidence>
<proteinExistence type="predicted"/>
<name>A0AAN9J2N1_CROPI</name>
<feature type="chain" id="PRO_5042884827" evidence="2">
    <location>
        <begin position="19"/>
        <end position="317"/>
    </location>
</feature>
<evidence type="ECO:0000313" key="3">
    <source>
        <dbReference type="EMBL" id="KAK7290323.1"/>
    </source>
</evidence>
<keyword evidence="4" id="KW-1185">Reference proteome</keyword>
<dbReference type="EMBL" id="JAYWIO010000001">
    <property type="protein sequence ID" value="KAK7290323.1"/>
    <property type="molecule type" value="Genomic_DNA"/>
</dbReference>
<organism evidence="3 4">
    <name type="scientific">Crotalaria pallida</name>
    <name type="common">Smooth rattlebox</name>
    <name type="synonym">Crotalaria striata</name>
    <dbReference type="NCBI Taxonomy" id="3830"/>
    <lineage>
        <taxon>Eukaryota</taxon>
        <taxon>Viridiplantae</taxon>
        <taxon>Streptophyta</taxon>
        <taxon>Embryophyta</taxon>
        <taxon>Tracheophyta</taxon>
        <taxon>Spermatophyta</taxon>
        <taxon>Magnoliopsida</taxon>
        <taxon>eudicotyledons</taxon>
        <taxon>Gunneridae</taxon>
        <taxon>Pentapetalae</taxon>
        <taxon>rosids</taxon>
        <taxon>fabids</taxon>
        <taxon>Fabales</taxon>
        <taxon>Fabaceae</taxon>
        <taxon>Papilionoideae</taxon>
        <taxon>50 kb inversion clade</taxon>
        <taxon>genistoids sensu lato</taxon>
        <taxon>core genistoids</taxon>
        <taxon>Crotalarieae</taxon>
        <taxon>Crotalaria</taxon>
    </lineage>
</organism>
<protein>
    <submittedName>
        <fullName evidence="3">Uncharacterized protein</fullName>
    </submittedName>
</protein>
<keyword evidence="2" id="KW-0732">Signal</keyword>